<dbReference type="FunFam" id="3.50.50.60:FF:000021">
    <property type="entry name" value="Ubiquinone biosynthesis monooxygenase COQ6"/>
    <property type="match status" value="1"/>
</dbReference>
<sequence>MVIVGAGLVGASCAALLAKNITPKSDLQIAVIDAGKAPELPSLDEDAPEFDPRVVALTHTSQQLFEKLGVWEVIQSQRACSYTEMRVWDDEGTASIHFRATDIQQRQLGYIVENSVLLCAVSDYIQQQDNIMLLCGVSVESLAQSDSGVVLQCTDGSLLSADLLVAADGGQSKIRELTNISVREWEYEHKAIVATVRSENSHRHTAWQNFLSSGPLAFLPLEHPSEQYCSIVWSVEDEKADWLMGLDEQAFGQELACAFEYCLGSILNVSQRFCFPLVQCHAVDYMSNGVVLIGDAAHTIHPLAGQGVNLGLLDVQALVCELERAIKRDMVIYEPSVLRRYQRQRKGHNLQVMLLMEGLKRLFGNRQLTIRWLRNIGMKKVNEFSLLKNWLAKQAIRNNE</sequence>
<dbReference type="Pfam" id="PF01494">
    <property type="entry name" value="FAD_binding_3"/>
    <property type="match status" value="1"/>
</dbReference>
<dbReference type="SUPFAM" id="SSF51905">
    <property type="entry name" value="FAD/NAD(P)-binding domain"/>
    <property type="match status" value="1"/>
</dbReference>
<organism evidence="10 11">
    <name type="scientific">Candidatus Endobugula sertula</name>
    <name type="common">Bugula neritina bacterial symbiont</name>
    <dbReference type="NCBI Taxonomy" id="62101"/>
    <lineage>
        <taxon>Bacteria</taxon>
        <taxon>Pseudomonadati</taxon>
        <taxon>Pseudomonadota</taxon>
        <taxon>Gammaproteobacteria</taxon>
        <taxon>Cellvibrionales</taxon>
        <taxon>Cellvibrionaceae</taxon>
        <taxon>Candidatus Endobugula</taxon>
    </lineage>
</organism>
<feature type="domain" description="FAD-binding" evidence="9">
    <location>
        <begin position="2"/>
        <end position="348"/>
    </location>
</feature>
<accession>A0A1D2QT96</accession>
<dbReference type="STRING" id="62101.AB835_02210"/>
<dbReference type="InterPro" id="IPR051205">
    <property type="entry name" value="UbiH/COQ6_monooxygenase"/>
</dbReference>
<dbReference type="GO" id="GO:0006744">
    <property type="term" value="P:ubiquinone biosynthetic process"/>
    <property type="evidence" value="ECO:0007669"/>
    <property type="project" value="UniProtKB-UniPathway"/>
</dbReference>
<dbReference type="GO" id="GO:0071949">
    <property type="term" value="F:FAD binding"/>
    <property type="evidence" value="ECO:0007669"/>
    <property type="project" value="InterPro"/>
</dbReference>
<dbReference type="InterPro" id="IPR018168">
    <property type="entry name" value="Ubi_Hdrlase_CS"/>
</dbReference>
<dbReference type="PANTHER" id="PTHR43876:SF7">
    <property type="entry name" value="UBIQUINONE BIOSYNTHESIS MONOOXYGENASE COQ6, MITOCHONDRIAL"/>
    <property type="match status" value="1"/>
</dbReference>
<evidence type="ECO:0000256" key="4">
    <source>
        <dbReference type="ARBA" id="ARBA00022630"/>
    </source>
</evidence>
<dbReference type="Proteomes" id="UP000242502">
    <property type="component" value="Unassembled WGS sequence"/>
</dbReference>
<evidence type="ECO:0000256" key="3">
    <source>
        <dbReference type="ARBA" id="ARBA00005349"/>
    </source>
</evidence>
<dbReference type="AlphaFoldDB" id="A0A1D2QT96"/>
<evidence type="ECO:0000256" key="6">
    <source>
        <dbReference type="ARBA" id="ARBA00023002"/>
    </source>
</evidence>
<evidence type="ECO:0000313" key="10">
    <source>
        <dbReference type="EMBL" id="ODS24750.1"/>
    </source>
</evidence>
<keyword evidence="7" id="KW-0503">Monooxygenase</keyword>
<dbReference type="NCBIfam" id="TIGR01988">
    <property type="entry name" value="Ubi-OHases"/>
    <property type="match status" value="1"/>
</dbReference>
<evidence type="ECO:0000256" key="2">
    <source>
        <dbReference type="ARBA" id="ARBA00004749"/>
    </source>
</evidence>
<comment type="pathway">
    <text evidence="2">Cofactor biosynthesis; ubiquinone biosynthesis.</text>
</comment>
<keyword evidence="6" id="KW-0560">Oxidoreductase</keyword>
<dbReference type="InterPro" id="IPR002938">
    <property type="entry name" value="FAD-bd"/>
</dbReference>
<dbReference type="InterPro" id="IPR036188">
    <property type="entry name" value="FAD/NAD-bd_sf"/>
</dbReference>
<proteinExistence type="inferred from homology"/>
<evidence type="ECO:0000313" key="11">
    <source>
        <dbReference type="Proteomes" id="UP000242502"/>
    </source>
</evidence>
<comment type="caution">
    <text evidence="10">The sequence shown here is derived from an EMBL/GenBank/DDBJ whole genome shotgun (WGS) entry which is preliminary data.</text>
</comment>
<protein>
    <recommendedName>
        <fullName evidence="9">FAD-binding domain-containing protein</fullName>
    </recommendedName>
</protein>
<reference evidence="10 11" key="1">
    <citation type="journal article" date="2016" name="Appl. Environ. Microbiol.">
        <title>Lack of Overt Genome Reduction in the Bryostatin-Producing Bryozoan Symbiont "Candidatus Endobugula sertula".</title>
        <authorList>
            <person name="Miller I.J."/>
            <person name="Vanee N."/>
            <person name="Fong S.S."/>
            <person name="Lim-Fong G.E."/>
            <person name="Kwan J.C."/>
        </authorList>
    </citation>
    <scope>NUCLEOTIDE SEQUENCE [LARGE SCALE GENOMIC DNA]</scope>
    <source>
        <strain evidence="10">AB1-4</strain>
    </source>
</reference>
<evidence type="ECO:0000256" key="8">
    <source>
        <dbReference type="ARBA" id="ARBA00065734"/>
    </source>
</evidence>
<gene>
    <name evidence="10" type="ORF">AB835_02210</name>
</gene>
<dbReference type="PROSITE" id="PS01304">
    <property type="entry name" value="UBIH"/>
    <property type="match status" value="1"/>
</dbReference>
<keyword evidence="5" id="KW-0274">FAD</keyword>
<dbReference type="PRINTS" id="PR00420">
    <property type="entry name" value="RNGMNOXGNASE"/>
</dbReference>
<dbReference type="GO" id="GO:0019168">
    <property type="term" value="F:2-polyprenylphenol 6-hydroxylase activity"/>
    <property type="evidence" value="ECO:0007669"/>
    <property type="project" value="TreeGrafter"/>
</dbReference>
<comment type="subunit">
    <text evidence="8">Component of the Ubi complex metabolon, which regroups five ubiquinone biosynthesis proteins (UbiE, UbiF, UbiG, UbiH and UbiI) and two accessory factors (UbiK and the lipid-binding protein UbiJ).</text>
</comment>
<keyword evidence="4" id="KW-0285">Flavoprotein</keyword>
<evidence type="ECO:0000256" key="7">
    <source>
        <dbReference type="ARBA" id="ARBA00023033"/>
    </source>
</evidence>
<evidence type="ECO:0000256" key="5">
    <source>
        <dbReference type="ARBA" id="ARBA00022827"/>
    </source>
</evidence>
<evidence type="ECO:0000259" key="9">
    <source>
        <dbReference type="Pfam" id="PF01494"/>
    </source>
</evidence>
<comment type="similarity">
    <text evidence="3">Belongs to the UbiH/COQ6 family.</text>
</comment>
<evidence type="ECO:0000256" key="1">
    <source>
        <dbReference type="ARBA" id="ARBA00001974"/>
    </source>
</evidence>
<dbReference type="UniPathway" id="UPA00232"/>
<dbReference type="GO" id="GO:0110142">
    <property type="term" value="C:ubiquinone biosynthesis complex"/>
    <property type="evidence" value="ECO:0007669"/>
    <property type="project" value="UniProtKB-ARBA"/>
</dbReference>
<dbReference type="EMBL" id="MDLC01000005">
    <property type="protein sequence ID" value="ODS24750.1"/>
    <property type="molecule type" value="Genomic_DNA"/>
</dbReference>
<dbReference type="InterPro" id="IPR010971">
    <property type="entry name" value="UbiH/COQ6"/>
</dbReference>
<dbReference type="Gene3D" id="3.50.50.60">
    <property type="entry name" value="FAD/NAD(P)-binding domain"/>
    <property type="match status" value="2"/>
</dbReference>
<name>A0A1D2QT96_9GAMM</name>
<dbReference type="PANTHER" id="PTHR43876">
    <property type="entry name" value="UBIQUINONE BIOSYNTHESIS MONOOXYGENASE COQ6, MITOCHONDRIAL"/>
    <property type="match status" value="1"/>
</dbReference>
<comment type="cofactor">
    <cofactor evidence="1">
        <name>FAD</name>
        <dbReference type="ChEBI" id="CHEBI:57692"/>
    </cofactor>
</comment>